<organism evidence="2">
    <name type="scientific">freshwater metagenome</name>
    <dbReference type="NCBI Taxonomy" id="449393"/>
    <lineage>
        <taxon>unclassified sequences</taxon>
        <taxon>metagenomes</taxon>
        <taxon>ecological metagenomes</taxon>
    </lineage>
</organism>
<reference evidence="2" key="1">
    <citation type="submission" date="2020-05" db="EMBL/GenBank/DDBJ databases">
        <authorList>
            <person name="Chiriac C."/>
            <person name="Salcher M."/>
            <person name="Ghai R."/>
            <person name="Kavagutti S V."/>
        </authorList>
    </citation>
    <scope>NUCLEOTIDE SEQUENCE</scope>
</reference>
<proteinExistence type="predicted"/>
<accession>A0A6J7IIQ0</accession>
<protein>
    <submittedName>
        <fullName evidence="2">Unannotated protein</fullName>
    </submittedName>
</protein>
<dbReference type="Gene3D" id="3.40.50.150">
    <property type="entry name" value="Vaccinia Virus protein VP39"/>
    <property type="match status" value="1"/>
</dbReference>
<dbReference type="GO" id="GO:0008757">
    <property type="term" value="F:S-adenosylmethionine-dependent methyltransferase activity"/>
    <property type="evidence" value="ECO:0007669"/>
    <property type="project" value="InterPro"/>
</dbReference>
<dbReference type="InterPro" id="IPR029063">
    <property type="entry name" value="SAM-dependent_MTases_sf"/>
</dbReference>
<dbReference type="AlphaFoldDB" id="A0A6J7IIQ0"/>
<evidence type="ECO:0000313" key="2">
    <source>
        <dbReference type="EMBL" id="CAB4931113.1"/>
    </source>
</evidence>
<dbReference type="InterPro" id="IPR013216">
    <property type="entry name" value="Methyltransf_11"/>
</dbReference>
<dbReference type="Pfam" id="PF08241">
    <property type="entry name" value="Methyltransf_11"/>
    <property type="match status" value="1"/>
</dbReference>
<dbReference type="EMBL" id="CAFBMK010000164">
    <property type="protein sequence ID" value="CAB4931113.1"/>
    <property type="molecule type" value="Genomic_DNA"/>
</dbReference>
<evidence type="ECO:0000259" key="1">
    <source>
        <dbReference type="Pfam" id="PF08241"/>
    </source>
</evidence>
<dbReference type="SUPFAM" id="SSF53335">
    <property type="entry name" value="S-adenosyl-L-methionine-dependent methyltransferases"/>
    <property type="match status" value="1"/>
</dbReference>
<name>A0A6J7IIQ0_9ZZZZ</name>
<dbReference type="PANTHER" id="PTHR43591">
    <property type="entry name" value="METHYLTRANSFERASE"/>
    <property type="match status" value="1"/>
</dbReference>
<gene>
    <name evidence="2" type="ORF">UFOPK3564_02380</name>
</gene>
<dbReference type="CDD" id="cd02440">
    <property type="entry name" value="AdoMet_MTases"/>
    <property type="match status" value="1"/>
</dbReference>
<feature type="domain" description="Methyltransferase type 11" evidence="1">
    <location>
        <begin position="60"/>
        <end position="155"/>
    </location>
</feature>
<sequence length="217" mass="23215">MRTVQDTWSTDRVVAALYDTAVQRSATAWLGARVLWGFDFGVIDEEIRRMGELPPGTRVLDLPTGGGLALRALGPDHGLDYVAADLSTEMLDRARGRAAARGLTGIRFAQEDASALGFPDDAFDVVLSLTGLHCMAEPAAALAEFRRVLRPGGELRLTTVVRGAGRRHDDAVRLLRGLGVFGHVGTPEDLGEWLDAAGYAHVDRSQSGALAIVRATV</sequence>